<dbReference type="Pfam" id="PF03462">
    <property type="entry name" value="PCRF"/>
    <property type="match status" value="1"/>
</dbReference>
<dbReference type="NCBIfam" id="TIGR00020">
    <property type="entry name" value="prfB"/>
    <property type="match status" value="1"/>
</dbReference>
<dbReference type="PANTHER" id="PTHR43116">
    <property type="entry name" value="PEPTIDE CHAIN RELEASE FACTOR 2"/>
    <property type="match status" value="1"/>
</dbReference>
<dbReference type="Gene3D" id="3.30.70.1660">
    <property type="match status" value="1"/>
</dbReference>
<dbReference type="GO" id="GO:0005737">
    <property type="term" value="C:cytoplasm"/>
    <property type="evidence" value="ECO:0007669"/>
    <property type="project" value="UniProtKB-SubCell"/>
</dbReference>
<feature type="domain" description="Prokaryotic-type class I peptide chain release factors" evidence="8">
    <location>
        <begin position="231"/>
        <end position="247"/>
    </location>
</feature>
<dbReference type="eggNOG" id="COG1186">
    <property type="taxonomic scope" value="Bacteria"/>
</dbReference>
<feature type="region of interest" description="Disordered" evidence="7">
    <location>
        <begin position="1"/>
        <end position="25"/>
    </location>
</feature>
<evidence type="ECO:0000256" key="6">
    <source>
        <dbReference type="SAM" id="Coils"/>
    </source>
</evidence>
<proteinExistence type="inferred from homology"/>
<comment type="similarity">
    <text evidence="1 4">Belongs to the prokaryotic/mitochondrial release factor family.</text>
</comment>
<dbReference type="PROSITE" id="PS00745">
    <property type="entry name" value="RF_PROK_I"/>
    <property type="match status" value="1"/>
</dbReference>
<evidence type="ECO:0000256" key="2">
    <source>
        <dbReference type="ARBA" id="ARBA00022481"/>
    </source>
</evidence>
<feature type="modified residue" description="N5-methylglutamine" evidence="4">
    <location>
        <position position="238"/>
    </location>
</feature>
<evidence type="ECO:0000256" key="3">
    <source>
        <dbReference type="ARBA" id="ARBA00022917"/>
    </source>
</evidence>
<dbReference type="PANTHER" id="PTHR43116:SF3">
    <property type="entry name" value="CLASS I PEPTIDE CHAIN RELEASE FACTOR"/>
    <property type="match status" value="1"/>
</dbReference>
<comment type="PTM">
    <text evidence="4">Methylated by PrmC. Methylation increases the termination efficiency of RF2.</text>
</comment>
<keyword evidence="6" id="KW-0175">Coiled coil</keyword>
<gene>
    <name evidence="4" type="primary">prfB</name>
    <name evidence="9" type="ordered locus">STHERM_c12470</name>
</gene>
<dbReference type="GO" id="GO:0016149">
    <property type="term" value="F:translation release factor activity, codon specific"/>
    <property type="evidence" value="ECO:0007669"/>
    <property type="project" value="UniProtKB-UniRule"/>
</dbReference>
<dbReference type="InterPro" id="IPR005139">
    <property type="entry name" value="PCRF"/>
</dbReference>
<dbReference type="InterPro" id="IPR004374">
    <property type="entry name" value="PrfB"/>
</dbReference>
<evidence type="ECO:0000256" key="7">
    <source>
        <dbReference type="SAM" id="MobiDB-lite"/>
    </source>
</evidence>
<sequence>MRRKSKKPGGIFENSSIKEQISRLEEETGRPDLWNDRKHAEEVLSRLRRLKVRYEGWASLVQEVEDIHTLYDLAAEENDPSQEEELRQQLAEAERKFRELRLRELLNEEYDQKDAYLTIHAGAGGMEACDWASMLLRMYLRWLERKGFSTQIVDMVEDEGGIKSVTVEVKGDYAFGYLKGEAGVHRLVRISPFDASGRRHTSFASVYVSPIIEDDIEVDIRPEDLRIDTYRSQGAGGQHVNKTESAVRITHLPTGIVVQCQNERSQHKNREIAMRMLRSRLYEYYQQLREEEQEKKAIEKKDISWGNQIRSYVFQPYTMVKDLRTRVETGNIQAVMDGDLDMFIEAYLLQQWKERQEAVQT</sequence>
<reference evidence="9 10" key="2">
    <citation type="journal article" date="2010" name="J. Bacteriol.">
        <title>Genome sequence of the polysaccharide-degrading, thermophilic anaerobe Spirochaeta thermophila DSM 6192.</title>
        <authorList>
            <person name="Angelov A."/>
            <person name="Liebl S."/>
            <person name="Ballschmiter M."/>
            <person name="Bomeke M."/>
            <person name="Lehmann R."/>
            <person name="Liesegang H."/>
            <person name="Daniel R."/>
            <person name="Liebl W."/>
        </authorList>
    </citation>
    <scope>NUCLEOTIDE SEQUENCE [LARGE SCALE GENOMIC DNA]</scope>
    <source>
        <strain evidence="10">ATCC 49972 / DSM 6192 / RI 19.B1</strain>
    </source>
</reference>
<dbReference type="PaxDb" id="665571-STHERM_c12470"/>
<name>E0RTF7_WINT6</name>
<dbReference type="SUPFAM" id="SSF75620">
    <property type="entry name" value="Release factor"/>
    <property type="match status" value="1"/>
</dbReference>
<dbReference type="HAMAP" id="MF_00094">
    <property type="entry name" value="Rel_fac_2"/>
    <property type="match status" value="1"/>
</dbReference>
<dbReference type="Gene3D" id="3.30.160.20">
    <property type="match status" value="1"/>
</dbReference>
<comment type="subcellular location">
    <subcellularLocation>
        <location evidence="4">Cytoplasm</location>
    </subcellularLocation>
</comment>
<dbReference type="Pfam" id="PF00472">
    <property type="entry name" value="RF-1"/>
    <property type="match status" value="1"/>
</dbReference>
<reference key="1">
    <citation type="submission" date="2009-08" db="EMBL/GenBank/DDBJ databases">
        <title>The genome sequence of Spirochaeta thermophila DSM6192.</title>
        <authorList>
            <person name="Angelov A."/>
            <person name="Mientus M."/>
            <person name="Wittenberg S."/>
            <person name="Lehmann R."/>
            <person name="Liesegang H."/>
            <person name="Daniel R."/>
            <person name="Liebl W."/>
        </authorList>
    </citation>
    <scope>NUCLEOTIDE SEQUENCE</scope>
    <source>
        <strain>DSM 6192</strain>
    </source>
</reference>
<accession>E0RTF7</accession>
<evidence type="ECO:0000256" key="5">
    <source>
        <dbReference type="NCBIfam" id="TIGR00020"/>
    </source>
</evidence>
<comment type="function">
    <text evidence="4">Peptide chain release factor 2 directs the termination of translation in response to the peptide chain termination codons UGA and UAA.</text>
</comment>
<keyword evidence="2 4" id="KW-0488">Methylation</keyword>
<keyword evidence="3 4" id="KW-0648">Protein biosynthesis</keyword>
<dbReference type="EMBL" id="CP001698">
    <property type="protein sequence ID" value="ADN02188.1"/>
    <property type="molecule type" value="Genomic_DNA"/>
</dbReference>
<evidence type="ECO:0000313" key="10">
    <source>
        <dbReference type="Proteomes" id="UP000001296"/>
    </source>
</evidence>
<organism evidence="9 10">
    <name type="scientific">Winmispira thermophila (strain ATCC 49972 / DSM 6192 / RI 19.B1)</name>
    <name type="common">Spirochaeta thermophila</name>
    <dbReference type="NCBI Taxonomy" id="665571"/>
    <lineage>
        <taxon>Bacteria</taxon>
        <taxon>Pseudomonadati</taxon>
        <taxon>Spirochaetota</taxon>
        <taxon>Spirochaetia</taxon>
        <taxon>Winmispirales</taxon>
        <taxon>Winmispiraceae</taxon>
        <taxon>Winmispira</taxon>
    </lineage>
</organism>
<dbReference type="FunFam" id="3.30.160.20:FF:000010">
    <property type="entry name" value="Peptide chain release factor 2"/>
    <property type="match status" value="1"/>
</dbReference>
<evidence type="ECO:0000259" key="8">
    <source>
        <dbReference type="PROSITE" id="PS00745"/>
    </source>
</evidence>
<dbReference type="Proteomes" id="UP000001296">
    <property type="component" value="Chromosome"/>
</dbReference>
<evidence type="ECO:0000313" key="9">
    <source>
        <dbReference type="EMBL" id="ADN02188.1"/>
    </source>
</evidence>
<dbReference type="Gene3D" id="1.20.58.410">
    <property type="entry name" value="Release factor"/>
    <property type="match status" value="1"/>
</dbReference>
<dbReference type="InterPro" id="IPR045853">
    <property type="entry name" value="Pep_chain_release_fac_I_sf"/>
</dbReference>
<feature type="coiled-coil region" evidence="6">
    <location>
        <begin position="274"/>
        <end position="301"/>
    </location>
</feature>
<dbReference type="InterPro" id="IPR000352">
    <property type="entry name" value="Pep_chain_release_fac_I"/>
</dbReference>
<dbReference type="SMART" id="SM00937">
    <property type="entry name" value="PCRF"/>
    <property type="match status" value="1"/>
</dbReference>
<dbReference type="KEGG" id="sta:STHERM_c12470"/>
<keyword evidence="4" id="KW-0963">Cytoplasm</keyword>
<dbReference type="AlphaFoldDB" id="E0RTF7"/>
<protein>
    <recommendedName>
        <fullName evidence="4 5">Peptide chain release factor 2</fullName>
        <shortName evidence="4">RF-2</shortName>
    </recommendedName>
</protein>
<evidence type="ECO:0000256" key="4">
    <source>
        <dbReference type="HAMAP-Rule" id="MF_00094"/>
    </source>
</evidence>
<dbReference type="HOGENOM" id="CLU_036856_6_0_12"/>
<evidence type="ECO:0000256" key="1">
    <source>
        <dbReference type="ARBA" id="ARBA00010835"/>
    </source>
</evidence>